<comment type="similarity">
    <text evidence="2">Belongs to the syntaxin family.</text>
</comment>
<dbReference type="GO" id="GO:0048278">
    <property type="term" value="P:vesicle docking"/>
    <property type="evidence" value="ECO:0007669"/>
    <property type="project" value="TreeGrafter"/>
</dbReference>
<dbReference type="GO" id="GO:0000149">
    <property type="term" value="F:SNARE binding"/>
    <property type="evidence" value="ECO:0007669"/>
    <property type="project" value="TreeGrafter"/>
</dbReference>
<accession>A0A7S3JZH1</accession>
<dbReference type="PANTHER" id="PTHR19957">
    <property type="entry name" value="SYNTAXIN"/>
    <property type="match status" value="1"/>
</dbReference>
<dbReference type="AlphaFoldDB" id="A0A7S3JZH1"/>
<keyword evidence="7" id="KW-0333">Golgi apparatus</keyword>
<evidence type="ECO:0000256" key="9">
    <source>
        <dbReference type="ARBA" id="ARBA00023136"/>
    </source>
</evidence>
<proteinExistence type="inferred from homology"/>
<feature type="region of interest" description="Disordered" evidence="10">
    <location>
        <begin position="1"/>
        <end position="53"/>
    </location>
</feature>
<dbReference type="GO" id="GO:0031201">
    <property type="term" value="C:SNARE complex"/>
    <property type="evidence" value="ECO:0007669"/>
    <property type="project" value="TreeGrafter"/>
</dbReference>
<dbReference type="EMBL" id="HBIJ01011956">
    <property type="protein sequence ID" value="CAE0367403.1"/>
    <property type="molecule type" value="Transcribed_RNA"/>
</dbReference>
<keyword evidence="4 11" id="KW-0812">Transmembrane</keyword>
<evidence type="ECO:0000256" key="1">
    <source>
        <dbReference type="ARBA" id="ARBA00004409"/>
    </source>
</evidence>
<dbReference type="PROSITE" id="PS00914">
    <property type="entry name" value="SYNTAXIN"/>
    <property type="match status" value="1"/>
</dbReference>
<feature type="compositionally biased region" description="Basic and acidic residues" evidence="10">
    <location>
        <begin position="1"/>
        <end position="15"/>
    </location>
</feature>
<dbReference type="GO" id="GO:0000139">
    <property type="term" value="C:Golgi membrane"/>
    <property type="evidence" value="ECO:0007669"/>
    <property type="project" value="UniProtKB-SubCell"/>
</dbReference>
<name>A0A7S3JZH1_9STRA</name>
<gene>
    <name evidence="13" type="ORF">ALAG00032_LOCUS8152</name>
</gene>
<reference evidence="13" key="1">
    <citation type="submission" date="2021-01" db="EMBL/GenBank/DDBJ databases">
        <authorList>
            <person name="Corre E."/>
            <person name="Pelletier E."/>
            <person name="Niang G."/>
            <person name="Scheremetjew M."/>
            <person name="Finn R."/>
            <person name="Kale V."/>
            <person name="Holt S."/>
            <person name="Cochrane G."/>
            <person name="Meng A."/>
            <person name="Brown T."/>
            <person name="Cohen L."/>
        </authorList>
    </citation>
    <scope>NUCLEOTIDE SEQUENCE</scope>
    <source>
        <strain evidence="13">CCMP1510</strain>
    </source>
</reference>
<dbReference type="SMART" id="SM00397">
    <property type="entry name" value="t_SNARE"/>
    <property type="match status" value="1"/>
</dbReference>
<evidence type="ECO:0000313" key="13">
    <source>
        <dbReference type="EMBL" id="CAE0367403.1"/>
    </source>
</evidence>
<evidence type="ECO:0000256" key="10">
    <source>
        <dbReference type="SAM" id="MobiDB-lite"/>
    </source>
</evidence>
<dbReference type="CDD" id="cd15845">
    <property type="entry name" value="SNARE_syntaxin16"/>
    <property type="match status" value="1"/>
</dbReference>
<protein>
    <recommendedName>
        <fullName evidence="12">t-SNARE coiled-coil homology domain-containing protein</fullName>
    </recommendedName>
</protein>
<feature type="transmembrane region" description="Helical" evidence="11">
    <location>
        <begin position="294"/>
        <end position="310"/>
    </location>
</feature>
<dbReference type="InterPro" id="IPR010989">
    <property type="entry name" value="SNARE"/>
</dbReference>
<dbReference type="InterPro" id="IPR006012">
    <property type="entry name" value="Syntaxin/epimorphin_CS"/>
</dbReference>
<dbReference type="InterPro" id="IPR000727">
    <property type="entry name" value="T_SNARE_dom"/>
</dbReference>
<dbReference type="GO" id="GO:0006886">
    <property type="term" value="P:intracellular protein transport"/>
    <property type="evidence" value="ECO:0007669"/>
    <property type="project" value="InterPro"/>
</dbReference>
<keyword evidence="9 11" id="KW-0472">Membrane</keyword>
<evidence type="ECO:0000256" key="7">
    <source>
        <dbReference type="ARBA" id="ARBA00023034"/>
    </source>
</evidence>
<dbReference type="GO" id="GO:0005484">
    <property type="term" value="F:SNAP receptor activity"/>
    <property type="evidence" value="ECO:0007669"/>
    <property type="project" value="InterPro"/>
</dbReference>
<feature type="compositionally biased region" description="Polar residues" evidence="10">
    <location>
        <begin position="34"/>
        <end position="52"/>
    </location>
</feature>
<dbReference type="Gene3D" id="1.20.58.70">
    <property type="match status" value="1"/>
</dbReference>
<comment type="subcellular location">
    <subcellularLocation>
        <location evidence="1">Golgi apparatus membrane</location>
        <topology evidence="1">Single-pass type IV membrane protein</topology>
    </subcellularLocation>
</comment>
<sequence length="320" mass="35890">MASRDLTRKFAEMRQARPGRGRSIGQQGREREQQPLSGGYSSDTSDIEANTSAAATAPALPPIWVDLVDSVESDIGKIEKAMRDLQAVHTKRLMVSFDDANEAAMDQEIEGKTREATRLFRSCESSLKRIALTGNDLSDSERTIRANIQRGMALRIQRLNQDFRRSQGEYLSRLKRQKEGANDATFDFLSGGQAAVDYAVQDDSGGFNEQQIQAVADIEALVVERDEEIRKIAESIQELSTIFKELAVLVIDQGTILDRIDFNMEQVAEHTRKGVIEIEKAEQYQKAARPRICIALLLFLNALMLIFLVLKHSESSKKKK</sequence>
<keyword evidence="6 11" id="KW-1133">Transmembrane helix</keyword>
<dbReference type="PANTHER" id="PTHR19957:SF83">
    <property type="entry name" value="SYNTAXIN-16"/>
    <property type="match status" value="1"/>
</dbReference>
<evidence type="ECO:0000256" key="11">
    <source>
        <dbReference type="SAM" id="Phobius"/>
    </source>
</evidence>
<evidence type="ECO:0000256" key="4">
    <source>
        <dbReference type="ARBA" id="ARBA00022692"/>
    </source>
</evidence>
<feature type="domain" description="T-SNARE coiled-coil homology" evidence="12">
    <location>
        <begin position="219"/>
        <end position="281"/>
    </location>
</feature>
<keyword evidence="8" id="KW-0175">Coiled coil</keyword>
<dbReference type="PROSITE" id="PS50192">
    <property type="entry name" value="T_SNARE"/>
    <property type="match status" value="1"/>
</dbReference>
<evidence type="ECO:0000256" key="6">
    <source>
        <dbReference type="ARBA" id="ARBA00022989"/>
    </source>
</evidence>
<dbReference type="InterPro" id="IPR045242">
    <property type="entry name" value="Syntaxin"/>
</dbReference>
<evidence type="ECO:0000256" key="8">
    <source>
        <dbReference type="ARBA" id="ARBA00023054"/>
    </source>
</evidence>
<dbReference type="SUPFAM" id="SSF47661">
    <property type="entry name" value="t-snare proteins"/>
    <property type="match status" value="1"/>
</dbReference>
<evidence type="ECO:0000259" key="12">
    <source>
        <dbReference type="PROSITE" id="PS50192"/>
    </source>
</evidence>
<keyword evidence="3" id="KW-0813">Transport</keyword>
<evidence type="ECO:0000256" key="5">
    <source>
        <dbReference type="ARBA" id="ARBA00022927"/>
    </source>
</evidence>
<evidence type="ECO:0000256" key="2">
    <source>
        <dbReference type="ARBA" id="ARBA00009063"/>
    </source>
</evidence>
<dbReference type="GO" id="GO:0006906">
    <property type="term" value="P:vesicle fusion"/>
    <property type="evidence" value="ECO:0007669"/>
    <property type="project" value="TreeGrafter"/>
</dbReference>
<evidence type="ECO:0000256" key="3">
    <source>
        <dbReference type="ARBA" id="ARBA00022448"/>
    </source>
</evidence>
<dbReference type="Pfam" id="PF05739">
    <property type="entry name" value="SNARE"/>
    <property type="match status" value="1"/>
</dbReference>
<organism evidence="13">
    <name type="scientific">Aureoumbra lagunensis</name>
    <dbReference type="NCBI Taxonomy" id="44058"/>
    <lineage>
        <taxon>Eukaryota</taxon>
        <taxon>Sar</taxon>
        <taxon>Stramenopiles</taxon>
        <taxon>Ochrophyta</taxon>
        <taxon>Pelagophyceae</taxon>
        <taxon>Pelagomonadales</taxon>
        <taxon>Aureoumbra</taxon>
    </lineage>
</organism>
<keyword evidence="5" id="KW-0653">Protein transport</keyword>